<name>A0A8M1QKZ2_DANRE</name>
<dbReference type="InterPro" id="IPR019734">
    <property type="entry name" value="TPR_rpt"/>
</dbReference>
<keyword evidence="11" id="KW-1185">Reference proteome</keyword>
<sequence length="361" mass="40097">MATVQDSGRVPVETWISVCPGGLWEVRRKRLGERSRGDTTPMMGSLCKVKVRRKTVTEENTLPTSSPEQESTAVVNCSEQTTSYPRSQESVLQVPLDEWLVLRMGEGQCDITEGCLEGIRAGEMCEFTVSAWNAACSDVDGTQTKNTTSQASSQTDCFTLELHSLTPGQESWQMTAEEKWAWVLSHKQRGGLRFGKGDIWGAADCYCRAVKLAITLQVQTRGKLVDETLKEDEENEDEDEDEDEGAESPNDSTIPNEEYKTVKAELHCNLSLCQLKLGQLGKSKDSSIKATELNPKSTKAWYRHGQACLQLGELEESRMAFGKILELQPDSASARTALKQVNSKLKDLDSKLGQRLSKMFN</sequence>
<dbReference type="AGR" id="ZFIN:ZDB-GENE-030131-4744"/>
<dbReference type="CTD" id="63943"/>
<dbReference type="HOGENOM" id="CLU_076789_0_0_1"/>
<protein>
    <recommendedName>
        <fullName evidence="6">FK506-binding protein-like</fullName>
    </recommendedName>
    <alternativeName>
        <fullName evidence="7">WAF-1/CIP1 stabilizing protein 39</fullName>
    </alternativeName>
</protein>
<dbReference type="Bgee" id="ENSDARG00000095322">
    <property type="expression patterns" value="Expressed in ovary and 27 other cell types or tissues"/>
</dbReference>
<dbReference type="PaxDb" id="7955-ENSDARP00000119473"/>
<gene>
    <name evidence="10 12 13" type="primary">fkbpl</name>
</gene>
<dbReference type="eggNOG" id="KOG1124">
    <property type="taxonomic scope" value="Eukaryota"/>
</dbReference>
<keyword evidence="3 8" id="KW-0802">TPR repeat</keyword>
<dbReference type="AlphaFoldDB" id="A0A8M1QKZ2"/>
<evidence type="ECO:0000313" key="11">
    <source>
        <dbReference type="Proteomes" id="UP000000437"/>
    </source>
</evidence>
<dbReference type="OrthoDB" id="433738at2759"/>
<evidence type="ECO:0000256" key="4">
    <source>
        <dbReference type="ARBA" id="ARBA00057818"/>
    </source>
</evidence>
<proteinExistence type="evidence at protein level"/>
<evidence type="ECO:0000256" key="5">
    <source>
        <dbReference type="ARBA" id="ARBA00065937"/>
    </source>
</evidence>
<dbReference type="GeneTree" id="ENSGT00940000166364"/>
<evidence type="ECO:0000256" key="8">
    <source>
        <dbReference type="PROSITE-ProRule" id="PRU00339"/>
    </source>
</evidence>
<evidence type="ECO:0007829" key="14">
    <source>
        <dbReference type="PeptideAtlas" id="A0A8M1QKZ2"/>
    </source>
</evidence>
<feature type="repeat" description="TPR" evidence="8">
    <location>
        <begin position="298"/>
        <end position="331"/>
    </location>
</feature>
<evidence type="ECO:0000256" key="2">
    <source>
        <dbReference type="ARBA" id="ARBA00022737"/>
    </source>
</evidence>
<dbReference type="InterPro" id="IPR050754">
    <property type="entry name" value="FKBP4/5/8-like"/>
</dbReference>
<organism evidence="10">
    <name type="scientific">Danio rerio</name>
    <name type="common">Zebrafish</name>
    <name type="synonym">Brachydanio rerio</name>
    <dbReference type="NCBI Taxonomy" id="7955"/>
    <lineage>
        <taxon>Eukaryota</taxon>
        <taxon>Metazoa</taxon>
        <taxon>Chordata</taxon>
        <taxon>Craniata</taxon>
        <taxon>Vertebrata</taxon>
        <taxon>Euteleostomi</taxon>
        <taxon>Actinopterygii</taxon>
        <taxon>Neopterygii</taxon>
        <taxon>Teleostei</taxon>
        <taxon>Ostariophysi</taxon>
        <taxon>Cypriniformes</taxon>
        <taxon>Danionidae</taxon>
        <taxon>Danioninae</taxon>
        <taxon>Danio</taxon>
    </lineage>
</organism>
<dbReference type="SMR" id="A0A8M1QKZ2"/>
<dbReference type="Ensembl" id="ENSDART00000133550.3">
    <property type="protein sequence ID" value="ENSDARP00000119473.2"/>
    <property type="gene ID" value="ENSDARG00000095322.4"/>
</dbReference>
<feature type="region of interest" description="Disordered" evidence="9">
    <location>
        <begin position="227"/>
        <end position="256"/>
    </location>
</feature>
<dbReference type="Proteomes" id="UP000000437">
    <property type="component" value="Chromosome 23"/>
</dbReference>
<reference evidence="10" key="1">
    <citation type="submission" date="2011-07" db="UniProtKB">
        <authorList>
            <consortium name="Ensembl"/>
        </authorList>
    </citation>
    <scope>IDENTIFICATION</scope>
    <source>
        <strain evidence="10">Tuebingen</strain>
    </source>
</reference>
<dbReference type="Pfam" id="PF13181">
    <property type="entry name" value="TPR_8"/>
    <property type="match status" value="2"/>
</dbReference>
<comment type="subunit">
    <text evidence="5">Forms a ternary complex with CDKN1A/p21 and HSP90AB1/Hsp90.</text>
</comment>
<accession>A0A8M1QKZ2</accession>
<dbReference type="PANTHER" id="PTHR46512:SF10">
    <property type="entry name" value="FK506-BINDING PROTEIN-LIKE"/>
    <property type="match status" value="1"/>
</dbReference>
<keyword evidence="2" id="KW-0677">Repeat</keyword>
<dbReference type="OMA" id="YCCAVKL"/>
<dbReference type="RefSeq" id="XP_073794895.1">
    <property type="nucleotide sequence ID" value="XM_073938794.1"/>
</dbReference>
<evidence type="ECO:0000256" key="3">
    <source>
        <dbReference type="ARBA" id="ARBA00022803"/>
    </source>
</evidence>
<evidence type="ECO:0000256" key="1">
    <source>
        <dbReference type="ARBA" id="ARBA00022553"/>
    </source>
</evidence>
<evidence type="ECO:0000256" key="7">
    <source>
        <dbReference type="ARBA" id="ARBA00082623"/>
    </source>
</evidence>
<dbReference type="GeneID" id="100149636"/>
<dbReference type="FunFam" id="1.25.40.10:FF:000251">
    <property type="entry name" value="FK506-binding protein-like isoform X1"/>
    <property type="match status" value="1"/>
</dbReference>
<dbReference type="ZFIN" id="ZDB-GENE-030131-4744">
    <property type="gene designation" value="fkbpl"/>
</dbReference>
<dbReference type="SMART" id="SM00028">
    <property type="entry name" value="TPR"/>
    <property type="match status" value="3"/>
</dbReference>
<accession>E9QEW1</accession>
<dbReference type="EMBL" id="CT573332">
    <property type="status" value="NOT_ANNOTATED_CDS"/>
    <property type="molecule type" value="Genomic_DNA"/>
</dbReference>
<comment type="function">
    <text evidence="4">May be involved in response to X-ray. Regulates p21 protein stability by binding to Hsp90 and p21.</text>
</comment>
<evidence type="ECO:0000313" key="10">
    <source>
        <dbReference type="Ensembl" id="ENSDARP00000119473"/>
    </source>
</evidence>
<dbReference type="InterPro" id="IPR011990">
    <property type="entry name" value="TPR-like_helical_dom_sf"/>
</dbReference>
<dbReference type="RefSeq" id="XP_005162171.1">
    <property type="nucleotide sequence ID" value="XM_005162114.5"/>
</dbReference>
<evidence type="ECO:0000313" key="12">
    <source>
        <dbReference type="RefSeq" id="XP_005162171.1"/>
    </source>
</evidence>
<dbReference type="PANTHER" id="PTHR46512">
    <property type="entry name" value="PEPTIDYLPROLYL ISOMERASE"/>
    <property type="match status" value="1"/>
</dbReference>
<keyword evidence="1" id="KW-0597">Phosphoprotein</keyword>
<dbReference type="Gene3D" id="1.25.40.10">
    <property type="entry name" value="Tetratricopeptide repeat domain"/>
    <property type="match status" value="1"/>
</dbReference>
<dbReference type="PROSITE" id="PS50005">
    <property type="entry name" value="TPR"/>
    <property type="match status" value="1"/>
</dbReference>
<evidence type="ECO:0000256" key="6">
    <source>
        <dbReference type="ARBA" id="ARBA00070783"/>
    </source>
</evidence>
<evidence type="ECO:0000256" key="9">
    <source>
        <dbReference type="SAM" id="MobiDB-lite"/>
    </source>
</evidence>
<reference evidence="12" key="3">
    <citation type="submission" date="2025-04" db="UniProtKB">
        <authorList>
            <consortium name="RefSeq"/>
        </authorList>
    </citation>
    <scope>IDENTIFICATION</scope>
    <source>
        <strain evidence="12">Tuebingen</strain>
    </source>
</reference>
<keyword evidence="14" id="KW-1267">Proteomics identification</keyword>
<feature type="compositionally biased region" description="Acidic residues" evidence="9">
    <location>
        <begin position="229"/>
        <end position="246"/>
    </location>
</feature>
<dbReference type="GO" id="GO:0001944">
    <property type="term" value="P:vasculature development"/>
    <property type="evidence" value="ECO:0000315"/>
    <property type="project" value="ZFIN"/>
</dbReference>
<evidence type="ECO:0000313" key="13">
    <source>
        <dbReference type="ZFIN" id="ZDB-GENE-030131-4744"/>
    </source>
</evidence>
<reference evidence="10 11" key="2">
    <citation type="journal article" date="2013" name="Nature">
        <title>The zebrafish reference genome sequence and its relationship to the human genome.</title>
        <authorList>
            <consortium name="Genome Reference Consortium Zebrafish"/>
            <person name="Howe K."/>
            <person name="Clark M.D."/>
            <person name="Torroja C.F."/>
            <person name="Torrance J."/>
            <person name="Berthelot C."/>
            <person name="Muffato M."/>
            <person name="Collins J.E."/>
            <person name="Humphray S."/>
            <person name="McLaren K."/>
            <person name="Matthews L."/>
            <person name="McLaren S."/>
            <person name="Sealy I."/>
            <person name="Caccamo M."/>
            <person name="Churcher C."/>
            <person name="Scott C."/>
            <person name="Barrett J.C."/>
            <person name="Koch R."/>
            <person name="Rauch G.J."/>
            <person name="White S."/>
            <person name="Chow W."/>
            <person name="Kilian B."/>
            <person name="Quintais L.T."/>
            <person name="Guerra-Assuncao J.A."/>
            <person name="Zhou Y."/>
            <person name="Gu Y."/>
            <person name="Yen J."/>
            <person name="Vogel J.H."/>
            <person name="Eyre T."/>
            <person name="Redmond S."/>
            <person name="Banerjee R."/>
            <person name="Chi J."/>
            <person name="Fu B."/>
            <person name="Langley E."/>
            <person name="Maguire S.F."/>
            <person name="Laird G.K."/>
            <person name="Lloyd D."/>
            <person name="Kenyon E."/>
            <person name="Donaldson S."/>
            <person name="Sehra H."/>
            <person name="Almeida-King J."/>
            <person name="Loveland J."/>
            <person name="Trevanion S."/>
            <person name="Jones M."/>
            <person name="Quail M."/>
            <person name="Willey D."/>
            <person name="Hunt A."/>
            <person name="Burton J."/>
            <person name="Sims S."/>
            <person name="McLay K."/>
            <person name="Plumb B."/>
            <person name="Davis J."/>
            <person name="Clee C."/>
            <person name="Oliver K."/>
            <person name="Clark R."/>
            <person name="Riddle C."/>
            <person name="Elliot D."/>
            <person name="Eliott D."/>
            <person name="Threadgold G."/>
            <person name="Harden G."/>
            <person name="Ware D."/>
            <person name="Begum S."/>
            <person name="Mortimore B."/>
            <person name="Mortimer B."/>
            <person name="Kerry G."/>
            <person name="Heath P."/>
            <person name="Phillimore B."/>
            <person name="Tracey A."/>
            <person name="Corby N."/>
            <person name="Dunn M."/>
            <person name="Johnson C."/>
            <person name="Wood J."/>
            <person name="Clark S."/>
            <person name="Pelan S."/>
            <person name="Griffiths G."/>
            <person name="Smith M."/>
            <person name="Glithero R."/>
            <person name="Howden P."/>
            <person name="Barker N."/>
            <person name="Lloyd C."/>
            <person name="Stevens C."/>
            <person name="Harley J."/>
            <person name="Holt K."/>
            <person name="Panagiotidis G."/>
            <person name="Lovell J."/>
            <person name="Beasley H."/>
            <person name="Henderson C."/>
            <person name="Gordon D."/>
            <person name="Auger K."/>
            <person name="Wright D."/>
            <person name="Collins J."/>
            <person name="Raisen C."/>
            <person name="Dyer L."/>
            <person name="Leung K."/>
            <person name="Robertson L."/>
            <person name="Ambridge K."/>
            <person name="Leongamornlert D."/>
            <person name="McGuire S."/>
            <person name="Gilderthorp R."/>
            <person name="Griffiths C."/>
            <person name="Manthravadi D."/>
            <person name="Nichol S."/>
            <person name="Barker G."/>
            <person name="Whitehead S."/>
            <person name="Kay M."/>
            <person name="Brown J."/>
            <person name="Murnane C."/>
            <person name="Gray E."/>
            <person name="Humphries M."/>
            <person name="Sycamore N."/>
            <person name="Barker D."/>
            <person name="Saunders D."/>
            <person name="Wallis J."/>
            <person name="Babbage A."/>
            <person name="Hammond S."/>
            <person name="Mashreghi-Mohammadi M."/>
            <person name="Barr L."/>
            <person name="Martin S."/>
            <person name="Wray P."/>
            <person name="Ellington A."/>
            <person name="Matthews N."/>
            <person name="Ellwood M."/>
            <person name="Woodmansey R."/>
            <person name="Clark G."/>
            <person name="Cooper J."/>
            <person name="Cooper J."/>
            <person name="Tromans A."/>
            <person name="Grafham D."/>
            <person name="Skuce C."/>
            <person name="Pandian R."/>
            <person name="Andrews R."/>
            <person name="Harrison E."/>
            <person name="Kimberley A."/>
            <person name="Garnett J."/>
            <person name="Fosker N."/>
            <person name="Hall R."/>
            <person name="Garner P."/>
            <person name="Kelly D."/>
            <person name="Bird C."/>
            <person name="Palmer S."/>
            <person name="Gehring I."/>
            <person name="Berger A."/>
            <person name="Dooley C.M."/>
            <person name="Ersan-Urun Z."/>
            <person name="Eser C."/>
            <person name="Geiger H."/>
            <person name="Geisler M."/>
            <person name="Karotki L."/>
            <person name="Kirn A."/>
            <person name="Konantz J."/>
            <person name="Konantz M."/>
            <person name="Oberlander M."/>
            <person name="Rudolph-Geiger S."/>
            <person name="Teucke M."/>
            <person name="Lanz C."/>
            <person name="Raddatz G."/>
            <person name="Osoegawa K."/>
            <person name="Zhu B."/>
            <person name="Rapp A."/>
            <person name="Widaa S."/>
            <person name="Langford C."/>
            <person name="Yang F."/>
            <person name="Schuster S.C."/>
            <person name="Carter N.P."/>
            <person name="Harrow J."/>
            <person name="Ning Z."/>
            <person name="Herrero J."/>
            <person name="Searle S.M."/>
            <person name="Enright A."/>
            <person name="Geisler R."/>
            <person name="Plasterk R.H."/>
            <person name="Lee C."/>
            <person name="Westerfield M."/>
            <person name="de Jong P.J."/>
            <person name="Zon L.I."/>
            <person name="Postlethwait J.H."/>
            <person name="Nusslein-Volhard C."/>
            <person name="Hubbard T.J."/>
            <person name="Roest Crollius H."/>
            <person name="Rogers J."/>
            <person name="Stemple D.L."/>
        </authorList>
    </citation>
    <scope>NUCLEOTIDE SEQUENCE [LARGE SCALE GENOMIC DNA]</scope>
    <source>
        <strain evidence="10">Tuebingen</strain>
    </source>
</reference>
<dbReference type="SUPFAM" id="SSF48452">
    <property type="entry name" value="TPR-like"/>
    <property type="match status" value="1"/>
</dbReference>